<protein>
    <submittedName>
        <fullName evidence="4">Hsp20/alpha crystallin family protein</fullName>
    </submittedName>
</protein>
<dbReference type="GeneID" id="68573765"/>
<dbReference type="SUPFAM" id="SSF49764">
    <property type="entry name" value="HSP20-like chaperones"/>
    <property type="match status" value="1"/>
</dbReference>
<sequence length="123" mass="13236">MRFESVGRSVGNAVLSRLGRAASRVSEETPLPADVLEDEDEYLVVFDAPGAEPGDVQVGYTDGAVEVRVERFRDPQAGFEMRYPGRALSLDGRVELPAGASVDADAARAELVDGTLRVFLPKN</sequence>
<dbReference type="CDD" id="cd06464">
    <property type="entry name" value="ACD_sHsps-like"/>
    <property type="match status" value="1"/>
</dbReference>
<name>A0AAV3T3K5_9EURY</name>
<dbReference type="InterPro" id="IPR008978">
    <property type="entry name" value="HSP20-like_chaperone"/>
</dbReference>
<evidence type="ECO:0000313" key="4">
    <source>
        <dbReference type="EMBL" id="GAA0653153.1"/>
    </source>
</evidence>
<comment type="caution">
    <text evidence="4">The sequence shown here is derived from an EMBL/GenBank/DDBJ whole genome shotgun (WGS) entry which is preliminary data.</text>
</comment>
<dbReference type="Pfam" id="PF00011">
    <property type="entry name" value="HSP20"/>
    <property type="match status" value="1"/>
</dbReference>
<dbReference type="AlphaFoldDB" id="A0AAV3T3K5"/>
<accession>A0AAV3T3K5</accession>
<evidence type="ECO:0000313" key="5">
    <source>
        <dbReference type="Proteomes" id="UP001500194"/>
    </source>
</evidence>
<proteinExistence type="inferred from homology"/>
<dbReference type="RefSeq" id="WP_227260758.1">
    <property type="nucleotide sequence ID" value="NZ_BAAADU010000002.1"/>
</dbReference>
<keyword evidence="5" id="KW-1185">Reference proteome</keyword>
<dbReference type="Proteomes" id="UP001500194">
    <property type="component" value="Unassembled WGS sequence"/>
</dbReference>
<organism evidence="4 5">
    <name type="scientific">Salarchaeum japonicum</name>
    <dbReference type="NCBI Taxonomy" id="555573"/>
    <lineage>
        <taxon>Archaea</taxon>
        <taxon>Methanobacteriati</taxon>
        <taxon>Methanobacteriota</taxon>
        <taxon>Stenosarchaea group</taxon>
        <taxon>Halobacteria</taxon>
        <taxon>Halobacteriales</taxon>
        <taxon>Halobacteriaceae</taxon>
    </lineage>
</organism>
<gene>
    <name evidence="4" type="ORF">GCM10009019_15590</name>
</gene>
<dbReference type="Gene3D" id="2.60.40.790">
    <property type="match status" value="1"/>
</dbReference>
<evidence type="ECO:0000256" key="1">
    <source>
        <dbReference type="PROSITE-ProRule" id="PRU00285"/>
    </source>
</evidence>
<evidence type="ECO:0000259" key="3">
    <source>
        <dbReference type="PROSITE" id="PS01031"/>
    </source>
</evidence>
<dbReference type="PROSITE" id="PS01031">
    <property type="entry name" value="SHSP"/>
    <property type="match status" value="1"/>
</dbReference>
<reference evidence="4 5" key="1">
    <citation type="journal article" date="2019" name="Int. J. Syst. Evol. Microbiol.">
        <title>The Global Catalogue of Microorganisms (GCM) 10K type strain sequencing project: providing services to taxonomists for standard genome sequencing and annotation.</title>
        <authorList>
            <consortium name="The Broad Institute Genomics Platform"/>
            <consortium name="The Broad Institute Genome Sequencing Center for Infectious Disease"/>
            <person name="Wu L."/>
            <person name="Ma J."/>
        </authorList>
    </citation>
    <scope>NUCLEOTIDE SEQUENCE [LARGE SCALE GENOMIC DNA]</scope>
    <source>
        <strain evidence="4 5">JCM 16327</strain>
    </source>
</reference>
<dbReference type="InterPro" id="IPR002068">
    <property type="entry name" value="A-crystallin/Hsp20_dom"/>
</dbReference>
<comment type="similarity">
    <text evidence="1 2">Belongs to the small heat shock protein (HSP20) family.</text>
</comment>
<feature type="domain" description="SHSP" evidence="3">
    <location>
        <begin position="22"/>
        <end position="123"/>
    </location>
</feature>
<dbReference type="EMBL" id="BAAADU010000002">
    <property type="protein sequence ID" value="GAA0653153.1"/>
    <property type="molecule type" value="Genomic_DNA"/>
</dbReference>
<evidence type="ECO:0000256" key="2">
    <source>
        <dbReference type="RuleBase" id="RU003616"/>
    </source>
</evidence>